<dbReference type="PATRIC" id="fig|400092.3.peg.2534"/>
<evidence type="ECO:0000313" key="1">
    <source>
        <dbReference type="EMBL" id="AKD03662.1"/>
    </source>
</evidence>
<evidence type="ECO:0008006" key="3">
    <source>
        <dbReference type="Google" id="ProtNLM"/>
    </source>
</evidence>
<name>A0A0E3UWT8_9BACT</name>
<dbReference type="EMBL" id="CP009621">
    <property type="protein sequence ID" value="AKD03662.1"/>
    <property type="molecule type" value="Genomic_DNA"/>
</dbReference>
<organism evidence="1 2">
    <name type="scientific">Pontibacter korlensis</name>
    <dbReference type="NCBI Taxonomy" id="400092"/>
    <lineage>
        <taxon>Bacteria</taxon>
        <taxon>Pseudomonadati</taxon>
        <taxon>Bacteroidota</taxon>
        <taxon>Cytophagia</taxon>
        <taxon>Cytophagales</taxon>
        <taxon>Hymenobacteraceae</taxon>
        <taxon>Pontibacter</taxon>
    </lineage>
</organism>
<keyword evidence="2" id="KW-1185">Reference proteome</keyword>
<dbReference type="AlphaFoldDB" id="A0A0E3UWT8"/>
<gene>
    <name evidence="1" type="ORF">PKOR_11650</name>
</gene>
<dbReference type="STRING" id="400092.PKOR_11650"/>
<accession>A0A0E3UWT8</accession>
<dbReference type="HOGENOM" id="CLU_1814055_0_0_10"/>
<dbReference type="KEGG" id="pko:PKOR_11650"/>
<evidence type="ECO:0000313" key="2">
    <source>
        <dbReference type="Proteomes" id="UP000033109"/>
    </source>
</evidence>
<reference evidence="1 2" key="1">
    <citation type="journal article" date="2015" name="Sci. Rep.">
        <title>Unraveling adaptation of Pontibacter korlensis to radiation and infertility in desert through complete genome and comparative transcriptomic analysis.</title>
        <authorList>
            <person name="Dai J."/>
            <person name="Dai W."/>
            <person name="Qiu C."/>
            <person name="Yang Z."/>
            <person name="Zhang Y."/>
            <person name="Zhou M."/>
            <person name="Zhang L."/>
            <person name="Fang C."/>
            <person name="Gao Q."/>
            <person name="Yang Q."/>
            <person name="Li X."/>
            <person name="Wang Z."/>
            <person name="Wang Z."/>
            <person name="Jia Z."/>
            <person name="Chen X."/>
        </authorList>
    </citation>
    <scope>NUCLEOTIDE SEQUENCE [LARGE SCALE GENOMIC DNA]</scope>
    <source>
        <strain evidence="1 2">X14-1T</strain>
    </source>
</reference>
<protein>
    <recommendedName>
        <fullName evidence="3">STAS/SEC14 domain-containing protein</fullName>
    </recommendedName>
</protein>
<dbReference type="RefSeq" id="WP_046310919.1">
    <property type="nucleotide sequence ID" value="NZ_CBCSCY010000002.1"/>
</dbReference>
<dbReference type="OrthoDB" id="851693at2"/>
<dbReference type="Proteomes" id="UP000033109">
    <property type="component" value="Chromosome"/>
</dbReference>
<proteinExistence type="predicted"/>
<sequence length="142" mass="16678">MEIASEEVFQNSFVRVLYNKAASLLIIKWTRQIDLEERKEGFSWALDFSISQSVKYWLIDDEEIFIITSQEQEWVEGPWTELVATSGILKIAVCLQDHYNSLATLTDFTRRAKDNYLRHGVTQHEVFMDVQTALEWLLTKEE</sequence>